<dbReference type="PANTHER" id="PTHR14239">
    <property type="entry name" value="DUDULIN-RELATED"/>
    <property type="match status" value="1"/>
</dbReference>
<evidence type="ECO:0000256" key="1">
    <source>
        <dbReference type="ARBA" id="ARBA00023002"/>
    </source>
</evidence>
<dbReference type="EMBL" id="BAABRU010000004">
    <property type="protein sequence ID" value="GAA5527661.1"/>
    <property type="molecule type" value="Genomic_DNA"/>
</dbReference>
<dbReference type="InterPro" id="IPR028939">
    <property type="entry name" value="P5C_Rdtase_cat_N"/>
</dbReference>
<dbReference type="InterPro" id="IPR051267">
    <property type="entry name" value="STEAP_metalloreductase"/>
</dbReference>
<evidence type="ECO:0000313" key="4">
    <source>
        <dbReference type="Proteomes" id="UP001428290"/>
    </source>
</evidence>
<protein>
    <recommendedName>
        <fullName evidence="2">Pyrroline-5-carboxylate reductase catalytic N-terminal domain-containing protein</fullName>
    </recommendedName>
</protein>
<dbReference type="Proteomes" id="UP001428290">
    <property type="component" value="Unassembled WGS sequence"/>
</dbReference>
<dbReference type="SUPFAM" id="SSF51735">
    <property type="entry name" value="NAD(P)-binding Rossmann-fold domains"/>
    <property type="match status" value="1"/>
</dbReference>
<comment type="caution">
    <text evidence="3">The sequence shown here is derived from an EMBL/GenBank/DDBJ whole genome shotgun (WGS) entry which is preliminary data.</text>
</comment>
<evidence type="ECO:0000313" key="3">
    <source>
        <dbReference type="EMBL" id="GAA5527661.1"/>
    </source>
</evidence>
<reference evidence="3 4" key="1">
    <citation type="submission" date="2024-02" db="EMBL/GenBank/DDBJ databases">
        <title>Herpetosiphon gulosus NBRC 112829.</title>
        <authorList>
            <person name="Ichikawa N."/>
            <person name="Katano-Makiyama Y."/>
            <person name="Hidaka K."/>
        </authorList>
    </citation>
    <scope>NUCLEOTIDE SEQUENCE [LARGE SCALE GENOMIC DNA]</scope>
    <source>
        <strain evidence="3 4">NBRC 112829</strain>
    </source>
</reference>
<dbReference type="InterPro" id="IPR036291">
    <property type="entry name" value="NAD(P)-bd_dom_sf"/>
</dbReference>
<gene>
    <name evidence="3" type="ORF">Hgul01_01451</name>
</gene>
<organism evidence="3 4">
    <name type="scientific">Herpetosiphon gulosus</name>
    <dbReference type="NCBI Taxonomy" id="1973496"/>
    <lineage>
        <taxon>Bacteria</taxon>
        <taxon>Bacillati</taxon>
        <taxon>Chloroflexota</taxon>
        <taxon>Chloroflexia</taxon>
        <taxon>Herpetosiphonales</taxon>
        <taxon>Herpetosiphonaceae</taxon>
        <taxon>Herpetosiphon</taxon>
    </lineage>
</organism>
<feature type="domain" description="Pyrroline-5-carboxylate reductase catalytic N-terminal" evidence="2">
    <location>
        <begin position="5"/>
        <end position="98"/>
    </location>
</feature>
<evidence type="ECO:0000259" key="2">
    <source>
        <dbReference type="Pfam" id="PF03807"/>
    </source>
</evidence>
<dbReference type="Gene3D" id="3.40.50.720">
    <property type="entry name" value="NAD(P)-binding Rossmann-like Domain"/>
    <property type="match status" value="1"/>
</dbReference>
<dbReference type="RefSeq" id="WP_345721282.1">
    <property type="nucleotide sequence ID" value="NZ_BAABRU010000004.1"/>
</dbReference>
<keyword evidence="4" id="KW-1185">Reference proteome</keyword>
<accession>A0ABP9WYN4</accession>
<proteinExistence type="predicted"/>
<name>A0ABP9WYN4_9CHLR</name>
<sequence length="210" mass="21771">MTESIGILGTGEMGGILARAFSRANYPVLLGSRAAARAAERATALAVAGGGKIQSGDYTTTVQSASILILALGFSDALTLLPTLGTALNGKLVVDISTPWGDEIAERSAAERLADQLPATAQLVGAWKTTFAATLDGPHDLQHDVFVSGDHAAAKQRVSGLIQKLGFRAVDCGNLATARVLEGMVRLMGPIARSLAPAERHGSPAWKFLP</sequence>
<keyword evidence="1" id="KW-0560">Oxidoreductase</keyword>
<dbReference type="Pfam" id="PF03807">
    <property type="entry name" value="F420_oxidored"/>
    <property type="match status" value="1"/>
</dbReference>